<accession>A0A176VXV3</accession>
<dbReference type="PANTHER" id="PTHR44167">
    <property type="entry name" value="OVARIAN-SPECIFIC SERINE/THREONINE-PROTEIN KINASE LOK-RELATED"/>
    <property type="match status" value="1"/>
</dbReference>
<dbReference type="SMART" id="SM00220">
    <property type="entry name" value="S_TKc"/>
    <property type="match status" value="1"/>
</dbReference>
<keyword evidence="4 5" id="KW-0067">ATP-binding</keyword>
<dbReference type="PROSITE" id="PS00108">
    <property type="entry name" value="PROTEIN_KINASE_ST"/>
    <property type="match status" value="1"/>
</dbReference>
<dbReference type="AlphaFoldDB" id="A0A176VXV3"/>
<dbReference type="GO" id="GO:0005524">
    <property type="term" value="F:ATP binding"/>
    <property type="evidence" value="ECO:0007669"/>
    <property type="project" value="UniProtKB-UniRule"/>
</dbReference>
<dbReference type="GO" id="GO:0044773">
    <property type="term" value="P:mitotic DNA damage checkpoint signaling"/>
    <property type="evidence" value="ECO:0007669"/>
    <property type="project" value="TreeGrafter"/>
</dbReference>
<comment type="similarity">
    <text evidence="6">Belongs to the protein kinase superfamily.</text>
</comment>
<evidence type="ECO:0000313" key="10">
    <source>
        <dbReference type="Proteomes" id="UP000077202"/>
    </source>
</evidence>
<keyword evidence="3" id="KW-0418">Kinase</keyword>
<evidence type="ECO:0000259" key="8">
    <source>
        <dbReference type="PROSITE" id="PS50011"/>
    </source>
</evidence>
<dbReference type="InterPro" id="IPR008271">
    <property type="entry name" value="Ser/Thr_kinase_AS"/>
</dbReference>
<gene>
    <name evidence="9" type="ORF">AXG93_3856s1040</name>
</gene>
<feature type="domain" description="Protein kinase" evidence="8">
    <location>
        <begin position="183"/>
        <end position="447"/>
    </location>
</feature>
<dbReference type="GO" id="GO:0005737">
    <property type="term" value="C:cytoplasm"/>
    <property type="evidence" value="ECO:0007669"/>
    <property type="project" value="TreeGrafter"/>
</dbReference>
<evidence type="ECO:0000256" key="7">
    <source>
        <dbReference type="SAM" id="MobiDB-lite"/>
    </source>
</evidence>
<keyword evidence="2 5" id="KW-0547">Nucleotide-binding</keyword>
<evidence type="ECO:0000256" key="3">
    <source>
        <dbReference type="ARBA" id="ARBA00022777"/>
    </source>
</evidence>
<dbReference type="Proteomes" id="UP000077202">
    <property type="component" value="Unassembled WGS sequence"/>
</dbReference>
<feature type="region of interest" description="Disordered" evidence="7">
    <location>
        <begin position="78"/>
        <end position="147"/>
    </location>
</feature>
<name>A0A176VXV3_MARPO</name>
<dbReference type="InterPro" id="IPR017441">
    <property type="entry name" value="Protein_kinase_ATP_BS"/>
</dbReference>
<proteinExistence type="inferred from homology"/>
<evidence type="ECO:0000256" key="5">
    <source>
        <dbReference type="PROSITE-ProRule" id="PRU10141"/>
    </source>
</evidence>
<dbReference type="EMBL" id="LVLJ01002438">
    <property type="protein sequence ID" value="OAE24975.1"/>
    <property type="molecule type" value="Genomic_DNA"/>
</dbReference>
<comment type="caution">
    <text evidence="9">The sequence shown here is derived from an EMBL/GenBank/DDBJ whole genome shotgun (WGS) entry which is preliminary data.</text>
</comment>
<dbReference type="SUPFAM" id="SSF56112">
    <property type="entry name" value="Protein kinase-like (PK-like)"/>
    <property type="match status" value="1"/>
</dbReference>
<evidence type="ECO:0000256" key="4">
    <source>
        <dbReference type="ARBA" id="ARBA00022840"/>
    </source>
</evidence>
<dbReference type="PROSITE" id="PS50011">
    <property type="entry name" value="PROTEIN_KINASE_DOM"/>
    <property type="match status" value="1"/>
</dbReference>
<keyword evidence="1" id="KW-0808">Transferase</keyword>
<keyword evidence="6" id="KW-0723">Serine/threonine-protein kinase</keyword>
<protein>
    <recommendedName>
        <fullName evidence="8">Protein kinase domain-containing protein</fullName>
    </recommendedName>
</protein>
<evidence type="ECO:0000256" key="1">
    <source>
        <dbReference type="ARBA" id="ARBA00022679"/>
    </source>
</evidence>
<keyword evidence="10" id="KW-1185">Reference proteome</keyword>
<dbReference type="InterPro" id="IPR000719">
    <property type="entry name" value="Prot_kinase_dom"/>
</dbReference>
<evidence type="ECO:0000256" key="2">
    <source>
        <dbReference type="ARBA" id="ARBA00022741"/>
    </source>
</evidence>
<dbReference type="Gene3D" id="1.10.510.10">
    <property type="entry name" value="Transferase(Phosphotransferase) domain 1"/>
    <property type="match status" value="1"/>
</dbReference>
<sequence length="464" mass="51390">MVVSMRTEEWAERTILIGAVGKFVKCMPTKTLLKSYFGRQSHSLPKSEMSDVMSPQECSVASKNQRSDSKIGKIRVSGIEPYRRKPASNDTASGHAPDAAIPPGVDGTAPAHEPQVATAPGVDETTPAPEPIVAKPPSKYVKRKKRNVVDTRGAEDSELRHRVRAQYITIKTLQDDKDVYKFYKKIVKIGEGASGKIYEVENANDGNERLAMKVQRKNEGGEGLKAEDLRRIYKELLITDKVLPPHEHIVQLEDVLVSPNKMFTVTQLYAKDITLHDFIKTCENTSARRVFKQIAETVRFMHKYGVVHMDLKPENVLFTAPDFMVTKVVDFSRAEVVGSLAKEVHNGFKISDWFSPEEVAEAAREGQPTVDVQSLGNILLSILSGKSLPFQTSGAKFTRAVAKLQPRRELFPAPALDLLSKIGPGKHGPKHVAELLTVEEICEHEWLLGQTSGETSRVEGTTAS</sequence>
<dbReference type="PROSITE" id="PS00107">
    <property type="entry name" value="PROTEIN_KINASE_ATP"/>
    <property type="match status" value="1"/>
</dbReference>
<organism evidence="9 10">
    <name type="scientific">Marchantia polymorpha subsp. ruderalis</name>
    <dbReference type="NCBI Taxonomy" id="1480154"/>
    <lineage>
        <taxon>Eukaryota</taxon>
        <taxon>Viridiplantae</taxon>
        <taxon>Streptophyta</taxon>
        <taxon>Embryophyta</taxon>
        <taxon>Marchantiophyta</taxon>
        <taxon>Marchantiopsida</taxon>
        <taxon>Marchantiidae</taxon>
        <taxon>Marchantiales</taxon>
        <taxon>Marchantiaceae</taxon>
        <taxon>Marchantia</taxon>
    </lineage>
</organism>
<dbReference type="InterPro" id="IPR011009">
    <property type="entry name" value="Kinase-like_dom_sf"/>
</dbReference>
<feature type="binding site" evidence="5">
    <location>
        <position position="213"/>
    </location>
    <ligand>
        <name>ATP</name>
        <dbReference type="ChEBI" id="CHEBI:30616"/>
    </ligand>
</feature>
<dbReference type="GO" id="GO:0004674">
    <property type="term" value="F:protein serine/threonine kinase activity"/>
    <property type="evidence" value="ECO:0007669"/>
    <property type="project" value="UniProtKB-KW"/>
</dbReference>
<reference evidence="9" key="1">
    <citation type="submission" date="2016-03" db="EMBL/GenBank/DDBJ databases">
        <title>Mechanisms controlling the formation of the plant cell surface in tip-growing cells are functionally conserved among land plants.</title>
        <authorList>
            <person name="Honkanen S."/>
            <person name="Jones V.A."/>
            <person name="Morieri G."/>
            <person name="Champion C."/>
            <person name="Hetherington A.J."/>
            <person name="Kelly S."/>
            <person name="Saint-Marcoux D."/>
            <person name="Proust H."/>
            <person name="Prescott H."/>
            <person name="Dolan L."/>
        </authorList>
    </citation>
    <scope>NUCLEOTIDE SEQUENCE [LARGE SCALE GENOMIC DNA]</scope>
    <source>
        <tissue evidence="9">Whole gametophyte</tissue>
    </source>
</reference>
<evidence type="ECO:0000313" key="9">
    <source>
        <dbReference type="EMBL" id="OAE24975.1"/>
    </source>
</evidence>
<dbReference type="GO" id="GO:0005634">
    <property type="term" value="C:nucleus"/>
    <property type="evidence" value="ECO:0007669"/>
    <property type="project" value="TreeGrafter"/>
</dbReference>
<dbReference type="PANTHER" id="PTHR44167:SF18">
    <property type="entry name" value="PROTEIN KINASE DOMAIN-CONTAINING PROTEIN"/>
    <property type="match status" value="1"/>
</dbReference>
<evidence type="ECO:0000256" key="6">
    <source>
        <dbReference type="RuleBase" id="RU000304"/>
    </source>
</evidence>
<dbReference type="Pfam" id="PF00069">
    <property type="entry name" value="Pkinase"/>
    <property type="match status" value="1"/>
</dbReference>